<name>A0A3N0YC89_ANAGA</name>
<dbReference type="EMBL" id="RJVU01047291">
    <property type="protein sequence ID" value="ROL43704.1"/>
    <property type="molecule type" value="Genomic_DNA"/>
</dbReference>
<feature type="compositionally biased region" description="Low complexity" evidence="1">
    <location>
        <begin position="218"/>
        <end position="230"/>
    </location>
</feature>
<comment type="caution">
    <text evidence="2">The sequence shown here is derived from an EMBL/GenBank/DDBJ whole genome shotgun (WGS) entry which is preliminary data.</text>
</comment>
<dbReference type="AlphaFoldDB" id="A0A3N0YC89"/>
<accession>A0A3N0YC89</accession>
<evidence type="ECO:0000256" key="1">
    <source>
        <dbReference type="SAM" id="MobiDB-lite"/>
    </source>
</evidence>
<evidence type="ECO:0000313" key="2">
    <source>
        <dbReference type="EMBL" id="ROL43704.1"/>
    </source>
</evidence>
<dbReference type="Proteomes" id="UP000281406">
    <property type="component" value="Unassembled WGS sequence"/>
</dbReference>
<feature type="region of interest" description="Disordered" evidence="1">
    <location>
        <begin position="166"/>
        <end position="273"/>
    </location>
</feature>
<protein>
    <submittedName>
        <fullName evidence="2">Uncharacterized protein</fullName>
    </submittedName>
</protein>
<evidence type="ECO:0000313" key="3">
    <source>
        <dbReference type="Proteomes" id="UP000281406"/>
    </source>
</evidence>
<gene>
    <name evidence="2" type="ORF">DPX16_21865</name>
</gene>
<proteinExistence type="predicted"/>
<feature type="region of interest" description="Disordered" evidence="1">
    <location>
        <begin position="109"/>
        <end position="133"/>
    </location>
</feature>
<keyword evidence="3" id="KW-1185">Reference proteome</keyword>
<reference evidence="2" key="1">
    <citation type="submission" date="2018-10" db="EMBL/GenBank/DDBJ databases">
        <title>Genome assembly for a Yunnan-Guizhou Plateau 3E fish, Anabarilius grahami (Regan), and its evolutionary and genetic applications.</title>
        <authorList>
            <person name="Jiang W."/>
        </authorList>
    </citation>
    <scope>NUCLEOTIDE SEQUENCE [LARGE SCALE GENOMIC DNA]</scope>
    <source>
        <strain evidence="2">AG-KIZ</strain>
        <tissue evidence="2">Muscle</tissue>
    </source>
</reference>
<sequence>MQFVRERSLTAGNPNIRLSFIDLTYGLSLETLPAKKYGLRQRPKSSSRTAWQLPLGSHRAVSDSIPFGQQPKLNFKRAFLRGPTEAAKASGTSFSEEKVVPLRECGQETKGNVAKEPKGTSASHLEGNEVTPNATREADLVLLRNRLSSGQPCLNTEPLKRILQEDTAARREARPKHTAARIHQPEERSPPDAMTSNTNVIVIRSLSPAPGKLRENKTFSNFPTSSSTSPMIAATVKPQHKQGPEPPGRDADSSSLGKSAKREQSKQQTNTQQCPQALCMRAPLQTENAQKNMYIKCQTLGHG</sequence>
<feature type="compositionally biased region" description="Basic and acidic residues" evidence="1">
    <location>
        <begin position="109"/>
        <end position="118"/>
    </location>
</feature>
<organism evidence="2 3">
    <name type="scientific">Anabarilius grahami</name>
    <name type="common">Kanglang fish</name>
    <name type="synonym">Barilius grahami</name>
    <dbReference type="NCBI Taxonomy" id="495550"/>
    <lineage>
        <taxon>Eukaryota</taxon>
        <taxon>Metazoa</taxon>
        <taxon>Chordata</taxon>
        <taxon>Craniata</taxon>
        <taxon>Vertebrata</taxon>
        <taxon>Euteleostomi</taxon>
        <taxon>Actinopterygii</taxon>
        <taxon>Neopterygii</taxon>
        <taxon>Teleostei</taxon>
        <taxon>Ostariophysi</taxon>
        <taxon>Cypriniformes</taxon>
        <taxon>Xenocyprididae</taxon>
        <taxon>Xenocypridinae</taxon>
        <taxon>Xenocypridinae incertae sedis</taxon>
        <taxon>Anabarilius</taxon>
    </lineage>
</organism>